<dbReference type="GO" id="GO:0034456">
    <property type="term" value="C:UTP-C complex"/>
    <property type="evidence" value="ECO:0007669"/>
    <property type="project" value="EnsemblFungi"/>
</dbReference>
<evidence type="ECO:0000256" key="1">
    <source>
        <dbReference type="ARBA" id="ARBA00004604"/>
    </source>
</evidence>
<evidence type="ECO:0000259" key="9">
    <source>
        <dbReference type="Pfam" id="PF17404"/>
    </source>
</evidence>
<dbReference type="Proteomes" id="UP000000689">
    <property type="component" value="Chromosome 7"/>
</dbReference>
<keyword evidence="5" id="KW-0687">Ribonucleoprotein</keyword>
<dbReference type="InterPro" id="IPR005554">
    <property type="entry name" value="NOL6/Upt22"/>
</dbReference>
<dbReference type="Pfam" id="PF17407">
    <property type="entry name" value="Nrap_D6"/>
    <property type="match status" value="1"/>
</dbReference>
<protein>
    <recommendedName>
        <fullName evidence="5">U3 small nucleolar RNA-associated protein 22</fullName>
    </recommendedName>
</protein>
<dbReference type="Pfam" id="PF17405">
    <property type="entry name" value="Nrap_D4"/>
    <property type="match status" value="1"/>
</dbReference>
<feature type="domain" description="Nrap protein" evidence="8">
    <location>
        <begin position="348"/>
        <end position="504"/>
    </location>
</feature>
<evidence type="ECO:0000256" key="3">
    <source>
        <dbReference type="ARBA" id="ARBA00022884"/>
    </source>
</evidence>
<reference evidence="13 14" key="1">
    <citation type="journal article" date="2011" name="Proc. Natl. Acad. Sci. U.S.A.">
        <title>Evolutionary erosion of yeast sex chromosomes by mating-type switching accidents.</title>
        <authorList>
            <person name="Gordon J.L."/>
            <person name="Armisen D."/>
            <person name="Proux-Wera E."/>
            <person name="Oheigeartaigh S.S."/>
            <person name="Byrne K.P."/>
            <person name="Wolfe K.H."/>
        </authorList>
    </citation>
    <scope>NUCLEOTIDE SEQUENCE [LARGE SCALE GENOMIC DNA]</scope>
    <source>
        <strain evidence="14">ATCC 10597 / BCRC 20456 / CBS 421 / NBRC 0211 / NRRL Y-12639</strain>
    </source>
</reference>
<dbReference type="FunFam" id="1.10.1410.10:FF:000022">
    <property type="entry name" value="U3 small nucleolar RNA-associated protein 22"/>
    <property type="match status" value="1"/>
</dbReference>
<gene>
    <name evidence="13" type="primary">NDAI0G01300</name>
    <name evidence="13" type="ordered locus">NDAI_0G01300</name>
</gene>
<dbReference type="InterPro" id="IPR035370">
    <property type="entry name" value="Nrap_D5"/>
</dbReference>
<feature type="domain" description="Nrap protein" evidence="9">
    <location>
        <begin position="511"/>
        <end position="680"/>
    </location>
</feature>
<dbReference type="Gene3D" id="1.10.1410.10">
    <property type="match status" value="2"/>
</dbReference>
<dbReference type="Pfam" id="PF03813">
    <property type="entry name" value="Nrap"/>
    <property type="match status" value="1"/>
</dbReference>
<evidence type="ECO:0000256" key="6">
    <source>
        <dbReference type="SAM" id="MobiDB-lite"/>
    </source>
</evidence>
<dbReference type="RefSeq" id="XP_003671149.2">
    <property type="nucleotide sequence ID" value="XM_003671101.2"/>
</dbReference>
<evidence type="ECO:0000313" key="13">
    <source>
        <dbReference type="EMBL" id="CCD25906.2"/>
    </source>
</evidence>
<evidence type="ECO:0000259" key="10">
    <source>
        <dbReference type="Pfam" id="PF17405"/>
    </source>
</evidence>
<dbReference type="GO" id="GO:0032545">
    <property type="term" value="C:CURI complex"/>
    <property type="evidence" value="ECO:0007669"/>
    <property type="project" value="EnsemblFungi"/>
</dbReference>
<feature type="domain" description="Nrap protein" evidence="12">
    <location>
        <begin position="1083"/>
        <end position="1223"/>
    </location>
</feature>
<organism evidence="13 14">
    <name type="scientific">Naumovozyma dairenensis (strain ATCC 10597 / BCRC 20456 / CBS 421 / NBRC 0211 / NRRL Y-12639)</name>
    <name type="common">Saccharomyces dairenensis</name>
    <dbReference type="NCBI Taxonomy" id="1071378"/>
    <lineage>
        <taxon>Eukaryota</taxon>
        <taxon>Fungi</taxon>
        <taxon>Dikarya</taxon>
        <taxon>Ascomycota</taxon>
        <taxon>Saccharomycotina</taxon>
        <taxon>Saccharomycetes</taxon>
        <taxon>Saccharomycetales</taxon>
        <taxon>Saccharomycetaceae</taxon>
        <taxon>Naumovozyma</taxon>
    </lineage>
</organism>
<dbReference type="FunFam" id="1.10.1410.10:FF:000020">
    <property type="entry name" value="U3 small nucleolar RNA-associated protein 22"/>
    <property type="match status" value="1"/>
</dbReference>
<evidence type="ECO:0000259" key="12">
    <source>
        <dbReference type="Pfam" id="PF17407"/>
    </source>
</evidence>
<evidence type="ECO:0000259" key="7">
    <source>
        <dbReference type="Pfam" id="PF03813"/>
    </source>
</evidence>
<dbReference type="Gene3D" id="3.30.70.3030">
    <property type="match status" value="1"/>
</dbReference>
<dbReference type="Gene3D" id="3.30.70.3020">
    <property type="match status" value="2"/>
</dbReference>
<dbReference type="InterPro" id="IPR035369">
    <property type="entry name" value="Nrap_D4"/>
</dbReference>
<dbReference type="FunFam" id="3.30.70.3020:FF:000001">
    <property type="entry name" value="U3 small nucleolar RNA-associated protein 22"/>
    <property type="match status" value="1"/>
</dbReference>
<evidence type="ECO:0000313" key="14">
    <source>
        <dbReference type="Proteomes" id="UP000000689"/>
    </source>
</evidence>
<dbReference type="InterPro" id="IPR035368">
    <property type="entry name" value="Nrap_D3"/>
</dbReference>
<feature type="compositionally biased region" description="Polar residues" evidence="6">
    <location>
        <begin position="66"/>
        <end position="75"/>
    </location>
</feature>
<feature type="compositionally biased region" description="Acidic residues" evidence="6">
    <location>
        <begin position="45"/>
        <end position="58"/>
    </location>
</feature>
<evidence type="ECO:0000259" key="8">
    <source>
        <dbReference type="Pfam" id="PF17403"/>
    </source>
</evidence>
<keyword evidence="4 5" id="KW-0539">Nucleus</keyword>
<evidence type="ECO:0000259" key="11">
    <source>
        <dbReference type="Pfam" id="PF17406"/>
    </source>
</evidence>
<dbReference type="HOGENOM" id="CLU_003502_1_0_1"/>
<dbReference type="InterPro" id="IPR035082">
    <property type="entry name" value="Nrap_D1"/>
</dbReference>
<dbReference type="PANTHER" id="PTHR17972">
    <property type="entry name" value="NUCLEOLAR RNA-ASSOCIATED PROTEIN"/>
    <property type="match status" value="1"/>
</dbReference>
<dbReference type="OrthoDB" id="10251401at2759"/>
<evidence type="ECO:0000256" key="4">
    <source>
        <dbReference type="ARBA" id="ARBA00023242"/>
    </source>
</evidence>
<dbReference type="InterPro" id="IPR035371">
    <property type="entry name" value="Nrap_D6"/>
</dbReference>
<comment type="similarity">
    <text evidence="2 5">Belongs to the NRAP family.</text>
</comment>
<evidence type="ECO:0000256" key="5">
    <source>
        <dbReference type="RuleBase" id="RU364032"/>
    </source>
</evidence>
<dbReference type="eggNOG" id="KOG2054">
    <property type="taxonomic scope" value="Eukaryota"/>
</dbReference>
<dbReference type="KEGG" id="ndi:NDAI_0G01300"/>
<dbReference type="FunFam" id="3.30.70.3030:FF:000002">
    <property type="entry name" value="U3 small nucleolar RNA-associated protein 22"/>
    <property type="match status" value="1"/>
</dbReference>
<keyword evidence="14" id="KW-1185">Reference proteome</keyword>
<dbReference type="Pfam" id="PF17406">
    <property type="entry name" value="Nrap_D5"/>
    <property type="match status" value="1"/>
</dbReference>
<feature type="region of interest" description="Disordered" evidence="6">
    <location>
        <begin position="1"/>
        <end position="75"/>
    </location>
</feature>
<dbReference type="InterPro" id="IPR035367">
    <property type="entry name" value="Nrap_D2"/>
</dbReference>
<evidence type="ECO:0000256" key="2">
    <source>
        <dbReference type="ARBA" id="ARBA00006674"/>
    </source>
</evidence>
<dbReference type="AlphaFoldDB" id="G0WDP5"/>
<dbReference type="STRING" id="1071378.G0WDP5"/>
<dbReference type="GO" id="GO:0006364">
    <property type="term" value="P:rRNA processing"/>
    <property type="evidence" value="ECO:0007669"/>
    <property type="project" value="UniProtKB-KW"/>
</dbReference>
<proteinExistence type="inferred from homology"/>
<dbReference type="GO" id="GO:0042790">
    <property type="term" value="P:nucleolar large rRNA transcription by RNA polymerase I"/>
    <property type="evidence" value="ECO:0007669"/>
    <property type="project" value="EnsemblFungi"/>
</dbReference>
<comment type="subcellular location">
    <subcellularLocation>
        <location evidence="1 5">Nucleus</location>
        <location evidence="1 5">Nucleolus</location>
    </subcellularLocation>
</comment>
<keyword evidence="5" id="KW-0698">rRNA processing</keyword>
<sequence length="1227" mass="139533">MTGIKRKVSEITEPESPYSKKALIEQVETGVTEPKQNEPEKEESKSDDEEEEEEEEEVTANKVKNGPTSGSTASQDIHIARETAELFQSNIFKLQIDELLEQVKLKESHVLKVEKFLHKLYDMIQQVPEWEEKTITEVESFFKGKIVAVPFVDPKPTPASTHYKFNYKKPDVSLIGSFALKTGIYQPKGSSIDVLLTMPETLFEKKDFLNFRALHKRSVYLAYLTHHLSIALKNEKLDGYLSVEYTYFNDDPLLPILKISCDKAPTSQANEEYNFYKTKFSINLIIGFPHKMFDAKKLLPNKNCIRVVQDENTKELPATPLYNFAVLSSTTYEVYLKYLYKTKKQTVSFKEATNLGRLWLQQRGFSSSSGHSKMTGGFGTFEFVTLMAALLNGGGINGNKILLHGFSSYQLFKGVIKYLATMDLCTDGYLQFYSEPEEDSTTRVSKYIEEGFQIPTLFDMSTKVNILTKMSIASYQALKLYAKHTLAMLNNVVQDQFANIFLTNISRVDNLKFDLCYDLHLPLGNSTHTDSLLASAFGPLERIKFITIENFLVNKLLNVVKIALGERITLAEVELVDSKSSFPINKRKVHSTSGENHFNFDYIKLKLLVNPEESEKLVTKGPAHSEEASPEATFFKNFWGPKSSLRRFKDGSITHCCIWTTSSSEPIISNVLDFVLKKHISEKLIIQNPITKQFQDILPLPNLPASTNTSVLNLNSYFNLKKSFDNLYKIMFKMNLPLSIKSILPVGSAFRYTSLCQPVPFAYSNPDFFQELILEFESSQRWPDEITSLEKAKTAFLLKMQEQLQAENGNQYKSFFTRDESIPYNLEIVTLNILTPEGYGFRIRVLTERDEVLYLRAISNARNEIKPELEKTFLKFTAKYLASIRHTRTIENISHSYHFYSPVVRLFKKWLDTHLLFGHLPEELVELIAMKPFVDCSPYNIPGSVENGFLKILKFISQWNWKEDPLILDLVKPEDKLEDSLETSIGGSDLDSKTMKKLSEKLTLAQYKGIQTNFNNLRNSDPNGIHLQFFVASKNDPSGLLYSSDIPLAIATRLTALAKVATNLLHTHGINEQTIGLLFTPGLKDYDFVVHLKTPVPLKTSSGILGSSEFRNIANDQAPTAFPSDLAALSEKMDPTFQLMKYLNMKYKNSLIFSSHRYIGVCGGNKGNKNVITGLIKPLFKKSHKFKVNLDCNMKPIDKENVILNKEAIFQEISAFGHELVVDFETN</sequence>
<keyword evidence="5" id="KW-0690">Ribosome biogenesis</keyword>
<dbReference type="OMA" id="DERAHIP"/>
<dbReference type="GO" id="GO:0003723">
    <property type="term" value="F:RNA binding"/>
    <property type="evidence" value="ECO:0007669"/>
    <property type="project" value="UniProtKB-KW"/>
</dbReference>
<dbReference type="Pfam" id="PF17403">
    <property type="entry name" value="Nrap_D2"/>
    <property type="match status" value="1"/>
</dbReference>
<dbReference type="GO" id="GO:0032040">
    <property type="term" value="C:small-subunit processome"/>
    <property type="evidence" value="ECO:0007669"/>
    <property type="project" value="EnsemblFungi"/>
</dbReference>
<accession>G0WDP5</accession>
<dbReference type="EMBL" id="HE580273">
    <property type="protein sequence ID" value="CCD25906.2"/>
    <property type="molecule type" value="Genomic_DNA"/>
</dbReference>
<dbReference type="GO" id="GO:0060962">
    <property type="term" value="P:regulation of ribosomal protein gene transcription by RNA polymerase II"/>
    <property type="evidence" value="ECO:0007669"/>
    <property type="project" value="EnsemblFungi"/>
</dbReference>
<name>G0WDP5_NAUDC</name>
<feature type="compositionally biased region" description="Basic and acidic residues" evidence="6">
    <location>
        <begin position="35"/>
        <end position="44"/>
    </location>
</feature>
<dbReference type="PANTHER" id="PTHR17972:SF0">
    <property type="entry name" value="NUCLEOLAR PROTEIN 6"/>
    <property type="match status" value="1"/>
</dbReference>
<dbReference type="GO" id="GO:0006409">
    <property type="term" value="P:tRNA export from nucleus"/>
    <property type="evidence" value="ECO:0007669"/>
    <property type="project" value="EnsemblFungi"/>
</dbReference>
<feature type="domain" description="Nrap protein" evidence="10">
    <location>
        <begin position="693"/>
        <end position="895"/>
    </location>
</feature>
<feature type="domain" description="Nrap protein" evidence="11">
    <location>
        <begin position="897"/>
        <end position="1080"/>
    </location>
</feature>
<keyword evidence="3 5" id="KW-0694">RNA-binding</keyword>
<dbReference type="Pfam" id="PF17404">
    <property type="entry name" value="Nrap_D3"/>
    <property type="match status" value="1"/>
</dbReference>
<feature type="domain" description="Nrap protein" evidence="7">
    <location>
        <begin position="192"/>
        <end position="345"/>
    </location>
</feature>
<dbReference type="GeneID" id="11497302"/>